<evidence type="ECO:0000313" key="4">
    <source>
        <dbReference type="Proteomes" id="UP001499954"/>
    </source>
</evidence>
<comment type="caution">
    <text evidence="3">The sequence shown here is derived from an EMBL/GenBank/DDBJ whole genome shotgun (WGS) entry which is preliminary data.</text>
</comment>
<feature type="compositionally biased region" description="Basic and acidic residues" evidence="1">
    <location>
        <begin position="196"/>
        <end position="226"/>
    </location>
</feature>
<dbReference type="EMBL" id="BAAAMK010000002">
    <property type="protein sequence ID" value="GAA1951863.1"/>
    <property type="molecule type" value="Genomic_DNA"/>
</dbReference>
<feature type="compositionally biased region" description="Basic and acidic residues" evidence="1">
    <location>
        <begin position="248"/>
        <end position="261"/>
    </location>
</feature>
<feature type="transmembrane region" description="Helical" evidence="2">
    <location>
        <begin position="50"/>
        <end position="73"/>
    </location>
</feature>
<name>A0ABN2QGC4_9MICO</name>
<keyword evidence="2" id="KW-0812">Transmembrane</keyword>
<evidence type="ECO:0000313" key="3">
    <source>
        <dbReference type="EMBL" id="GAA1951863.1"/>
    </source>
</evidence>
<dbReference type="RefSeq" id="WP_157413766.1">
    <property type="nucleotide sequence ID" value="NZ_BAAAMK010000002.1"/>
</dbReference>
<gene>
    <name evidence="3" type="ORF">GCM10009717_17390</name>
</gene>
<feature type="transmembrane region" description="Helical" evidence="2">
    <location>
        <begin position="80"/>
        <end position="101"/>
    </location>
</feature>
<accession>A0ABN2QGC4</accession>
<evidence type="ECO:0000256" key="2">
    <source>
        <dbReference type="SAM" id="Phobius"/>
    </source>
</evidence>
<evidence type="ECO:0008006" key="5">
    <source>
        <dbReference type="Google" id="ProtNLM"/>
    </source>
</evidence>
<proteinExistence type="predicted"/>
<keyword evidence="4" id="KW-1185">Reference proteome</keyword>
<organism evidence="3 4">
    <name type="scientific">Agromyces allii</name>
    <dbReference type="NCBI Taxonomy" id="393607"/>
    <lineage>
        <taxon>Bacteria</taxon>
        <taxon>Bacillati</taxon>
        <taxon>Actinomycetota</taxon>
        <taxon>Actinomycetes</taxon>
        <taxon>Micrococcales</taxon>
        <taxon>Microbacteriaceae</taxon>
        <taxon>Agromyces</taxon>
    </lineage>
</organism>
<protein>
    <recommendedName>
        <fullName evidence="5">Trp biosynthesis-associated membrane protein</fullName>
    </recommendedName>
</protein>
<keyword evidence="2" id="KW-0472">Membrane</keyword>
<feature type="region of interest" description="Disordered" evidence="1">
    <location>
        <begin position="180"/>
        <end position="261"/>
    </location>
</feature>
<feature type="transmembrane region" description="Helical" evidence="2">
    <location>
        <begin position="135"/>
        <end position="157"/>
    </location>
</feature>
<evidence type="ECO:0000256" key="1">
    <source>
        <dbReference type="SAM" id="MobiDB-lite"/>
    </source>
</evidence>
<keyword evidence="2" id="KW-1133">Transmembrane helix</keyword>
<dbReference type="Proteomes" id="UP001499954">
    <property type="component" value="Unassembled WGS sequence"/>
</dbReference>
<dbReference type="InterPro" id="IPR019051">
    <property type="entry name" value="Trp_biosyn_TM_oprn/chp"/>
</dbReference>
<sequence>MSGGRLKSITLLLALVGAGLALLSWSQTWFELRILDPVTQGGGRPIEVGGGIASPALAALGLAGLALVAALAIAGPFIRVVLAVIQVLLGGSIVLASVIALGDPVKAVAPAVTDATGVAGAGPTAELVASVEPTVWPWIAIAGGVLVVGAAIAALVTGARWPGSSRRYSTTQLADADAAVGDAHEGGGSGEAPEASAERALPETDARRRASDRAVDAWDELSRGDDPTDDLAAETPAASAVEPGGDGATRDGRESPTEPSR</sequence>
<reference evidence="3 4" key="1">
    <citation type="journal article" date="2019" name="Int. J. Syst. Evol. Microbiol.">
        <title>The Global Catalogue of Microorganisms (GCM) 10K type strain sequencing project: providing services to taxonomists for standard genome sequencing and annotation.</title>
        <authorList>
            <consortium name="The Broad Institute Genomics Platform"/>
            <consortium name="The Broad Institute Genome Sequencing Center for Infectious Disease"/>
            <person name="Wu L."/>
            <person name="Ma J."/>
        </authorList>
    </citation>
    <scope>NUCLEOTIDE SEQUENCE [LARGE SCALE GENOMIC DNA]</scope>
    <source>
        <strain evidence="3 4">JCM 13584</strain>
    </source>
</reference>
<dbReference type="Pfam" id="PF09534">
    <property type="entry name" value="Trp_oprn_chp"/>
    <property type="match status" value="1"/>
</dbReference>